<feature type="signal peptide" evidence="1">
    <location>
        <begin position="1"/>
        <end position="26"/>
    </location>
</feature>
<dbReference type="Proteomes" id="UP001250932">
    <property type="component" value="Unassembled WGS sequence"/>
</dbReference>
<gene>
    <name evidence="2" type="ORF">PPG34_13245</name>
</gene>
<sequence>MNKNHKSFWAPCLFIVFLELTAVAYAEQPLITFSAMGDTPYSVMDARKLQHQLTTLNPNSEFVIHLGDIKTGITACSESWYQQVADILAQSPKRLFIIPGDNEWNDCFDPQEGWTLWTKYFLHFDIQWSGSLQVVRDAQHPENFAFTSDGVMFIGINLVGGKVLDPIKWSVQDRDNIEWIETQLANADAVISHLVLFGHAVPDRNHRTFFTILNTVAQSFGKPILYLHGDGHKWIKDFPFDEKNILRVEVEPGGRANPITVTVTDDPNEPFMFER</sequence>
<dbReference type="PANTHER" id="PTHR43143">
    <property type="entry name" value="METALLOPHOSPHOESTERASE, CALCINEURIN SUPERFAMILY"/>
    <property type="match status" value="1"/>
</dbReference>
<evidence type="ECO:0000313" key="2">
    <source>
        <dbReference type="EMBL" id="MDT7043319.1"/>
    </source>
</evidence>
<dbReference type="SUPFAM" id="SSF56300">
    <property type="entry name" value="Metallo-dependent phosphatases"/>
    <property type="match status" value="1"/>
</dbReference>
<dbReference type="InterPro" id="IPR029052">
    <property type="entry name" value="Metallo-depent_PP-like"/>
</dbReference>
<dbReference type="InterPro" id="IPR051918">
    <property type="entry name" value="STPP_CPPED1"/>
</dbReference>
<evidence type="ECO:0000256" key="1">
    <source>
        <dbReference type="SAM" id="SignalP"/>
    </source>
</evidence>
<organism evidence="2 3">
    <name type="scientific">Candidatus Nitronereus thalassa</name>
    <dbReference type="NCBI Taxonomy" id="3020898"/>
    <lineage>
        <taxon>Bacteria</taxon>
        <taxon>Pseudomonadati</taxon>
        <taxon>Nitrospirota</taxon>
        <taxon>Nitrospiria</taxon>
        <taxon>Nitrospirales</taxon>
        <taxon>Nitrospiraceae</taxon>
        <taxon>Candidatus Nitronereus</taxon>
    </lineage>
</organism>
<feature type="chain" id="PRO_5045331971" description="Calcineurin-like phosphoesterase domain-containing protein" evidence="1">
    <location>
        <begin position="27"/>
        <end position="275"/>
    </location>
</feature>
<dbReference type="Gene3D" id="3.60.21.10">
    <property type="match status" value="1"/>
</dbReference>
<evidence type="ECO:0008006" key="4">
    <source>
        <dbReference type="Google" id="ProtNLM"/>
    </source>
</evidence>
<dbReference type="RefSeq" id="WP_313833887.1">
    <property type="nucleotide sequence ID" value="NZ_JAQOUE010000001.1"/>
</dbReference>
<proteinExistence type="predicted"/>
<keyword evidence="1" id="KW-0732">Signal</keyword>
<dbReference type="PANTHER" id="PTHR43143:SF1">
    <property type="entry name" value="SERINE_THREONINE-PROTEIN PHOSPHATASE CPPED1"/>
    <property type="match status" value="1"/>
</dbReference>
<dbReference type="EMBL" id="JAQOUE010000001">
    <property type="protein sequence ID" value="MDT7043319.1"/>
    <property type="molecule type" value="Genomic_DNA"/>
</dbReference>
<accession>A0ABU3KA36</accession>
<name>A0ABU3KA36_9BACT</name>
<keyword evidence="3" id="KW-1185">Reference proteome</keyword>
<comment type="caution">
    <text evidence="2">The sequence shown here is derived from an EMBL/GenBank/DDBJ whole genome shotgun (WGS) entry which is preliminary data.</text>
</comment>
<protein>
    <recommendedName>
        <fullName evidence="4">Calcineurin-like phosphoesterase domain-containing protein</fullName>
    </recommendedName>
</protein>
<evidence type="ECO:0000313" key="3">
    <source>
        <dbReference type="Proteomes" id="UP001250932"/>
    </source>
</evidence>
<reference evidence="2 3" key="1">
    <citation type="journal article" date="2023" name="ISME J.">
        <title>Cultivation and genomic characterization of novel and ubiquitous marine nitrite-oxidizing bacteria from the Nitrospirales.</title>
        <authorList>
            <person name="Mueller A.J."/>
            <person name="Daebeler A."/>
            <person name="Herbold C.W."/>
            <person name="Kirkegaard R.H."/>
            <person name="Daims H."/>
        </authorList>
    </citation>
    <scope>NUCLEOTIDE SEQUENCE [LARGE SCALE GENOMIC DNA]</scope>
    <source>
        <strain evidence="2 3">EB</strain>
    </source>
</reference>